<organism evidence="2 3">
    <name type="scientific">Podospora pseudopauciseta</name>
    <dbReference type="NCBI Taxonomy" id="2093780"/>
    <lineage>
        <taxon>Eukaryota</taxon>
        <taxon>Fungi</taxon>
        <taxon>Dikarya</taxon>
        <taxon>Ascomycota</taxon>
        <taxon>Pezizomycotina</taxon>
        <taxon>Sordariomycetes</taxon>
        <taxon>Sordariomycetidae</taxon>
        <taxon>Sordariales</taxon>
        <taxon>Podosporaceae</taxon>
        <taxon>Podospora</taxon>
    </lineage>
</organism>
<sequence>MKASFAWSSCSEPPATKRIITVPLTVPSTGERAELCGCYTRKRGASQPKHQTSESHGTEEPLSNLLLIQRSC</sequence>
<feature type="region of interest" description="Disordered" evidence="1">
    <location>
        <begin position="44"/>
        <end position="63"/>
    </location>
</feature>
<evidence type="ECO:0000313" key="3">
    <source>
        <dbReference type="Proteomes" id="UP001326199"/>
    </source>
</evidence>
<accession>A0ABR0HCQ5</accession>
<name>A0ABR0HCQ5_9PEZI</name>
<dbReference type="EMBL" id="JAFFHB010000005">
    <property type="protein sequence ID" value="KAK4665792.1"/>
    <property type="molecule type" value="Genomic_DNA"/>
</dbReference>
<keyword evidence="3" id="KW-1185">Reference proteome</keyword>
<evidence type="ECO:0000256" key="1">
    <source>
        <dbReference type="SAM" id="MobiDB-lite"/>
    </source>
</evidence>
<gene>
    <name evidence="2" type="ORF">QC763_0066140</name>
</gene>
<evidence type="ECO:0000313" key="2">
    <source>
        <dbReference type="EMBL" id="KAK4665792.1"/>
    </source>
</evidence>
<reference evidence="2 3" key="1">
    <citation type="journal article" date="2023" name="bioRxiv">
        <title>High-quality genome assemblies of four members of thePodospora anserinaspecies complex.</title>
        <authorList>
            <person name="Ament-Velasquez S.L."/>
            <person name="Vogan A.A."/>
            <person name="Wallerman O."/>
            <person name="Hartmann F."/>
            <person name="Gautier V."/>
            <person name="Silar P."/>
            <person name="Giraud T."/>
            <person name="Johannesson H."/>
        </authorList>
    </citation>
    <scope>NUCLEOTIDE SEQUENCE [LARGE SCALE GENOMIC DNA]</scope>
    <source>
        <strain evidence="2 3">CBS 411.78</strain>
    </source>
</reference>
<dbReference type="RefSeq" id="XP_062765758.1">
    <property type="nucleotide sequence ID" value="XM_062905916.1"/>
</dbReference>
<dbReference type="GeneID" id="87926016"/>
<protein>
    <submittedName>
        <fullName evidence="2">Uncharacterized protein</fullName>
    </submittedName>
</protein>
<dbReference type="Proteomes" id="UP001326199">
    <property type="component" value="Unassembled WGS sequence"/>
</dbReference>
<comment type="caution">
    <text evidence="2">The sequence shown here is derived from an EMBL/GenBank/DDBJ whole genome shotgun (WGS) entry which is preliminary data.</text>
</comment>
<proteinExistence type="predicted"/>